<evidence type="ECO:0000256" key="11">
    <source>
        <dbReference type="ARBA" id="ARBA00048781"/>
    </source>
</evidence>
<keyword evidence="6" id="KW-0460">Magnesium</keyword>
<keyword evidence="3" id="KW-0479">Metal-binding</keyword>
<evidence type="ECO:0000256" key="8">
    <source>
        <dbReference type="ARBA" id="ARBA00023211"/>
    </source>
</evidence>
<evidence type="ECO:0000256" key="3">
    <source>
        <dbReference type="ARBA" id="ARBA00022723"/>
    </source>
</evidence>
<dbReference type="InterPro" id="IPR050299">
    <property type="entry name" value="YjjX_NTPase"/>
</dbReference>
<keyword evidence="5" id="KW-0378">Hydrolase</keyword>
<proteinExistence type="predicted"/>
<gene>
    <name evidence="13" type="ORF">UW55_C0006G0008</name>
</gene>
<dbReference type="SUPFAM" id="SSF52972">
    <property type="entry name" value="ITPase-like"/>
    <property type="match status" value="1"/>
</dbReference>
<dbReference type="GO" id="GO:0009117">
    <property type="term" value="P:nucleotide metabolic process"/>
    <property type="evidence" value="ECO:0007669"/>
    <property type="project" value="UniProtKB-KW"/>
</dbReference>
<comment type="cofactor">
    <cofactor evidence="1">
        <name>Mn(2+)</name>
        <dbReference type="ChEBI" id="CHEBI:29035"/>
    </cofactor>
</comment>
<dbReference type="InterPro" id="IPR029001">
    <property type="entry name" value="ITPase-like_fam"/>
</dbReference>
<keyword evidence="7" id="KW-0546">Nucleotide metabolism</keyword>
<dbReference type="Pfam" id="PF01931">
    <property type="entry name" value="NTPase_I-T"/>
    <property type="match status" value="1"/>
</dbReference>
<comment type="cofactor">
    <cofactor evidence="2">
        <name>Mg(2+)</name>
        <dbReference type="ChEBI" id="CHEBI:18420"/>
    </cofactor>
</comment>
<dbReference type="AlphaFoldDB" id="A0A0G1LTT9"/>
<dbReference type="Gene3D" id="3.90.950.10">
    <property type="match status" value="1"/>
</dbReference>
<reference evidence="13 14" key="1">
    <citation type="journal article" date="2015" name="Nature">
        <title>rRNA introns, odd ribosomes, and small enigmatic genomes across a large radiation of phyla.</title>
        <authorList>
            <person name="Brown C.T."/>
            <person name="Hug L.A."/>
            <person name="Thomas B.C."/>
            <person name="Sharon I."/>
            <person name="Castelle C.J."/>
            <person name="Singh A."/>
            <person name="Wilkins M.J."/>
            <person name="Williams K.H."/>
            <person name="Banfield J.F."/>
        </authorList>
    </citation>
    <scope>NUCLEOTIDE SEQUENCE [LARGE SCALE GENOMIC DNA]</scope>
</reference>
<evidence type="ECO:0000256" key="5">
    <source>
        <dbReference type="ARBA" id="ARBA00022801"/>
    </source>
</evidence>
<evidence type="ECO:0000256" key="2">
    <source>
        <dbReference type="ARBA" id="ARBA00001946"/>
    </source>
</evidence>
<dbReference type="PANTHER" id="PTHR34699:SF2">
    <property type="entry name" value="NON-CANONICAL PURINE NTP PHOSPHATASE_PRRC1 DOMAIN-CONTAINING PROTEIN"/>
    <property type="match status" value="1"/>
</dbReference>
<comment type="catalytic activity">
    <reaction evidence="11">
        <text>XTP + H2O = XDP + phosphate + H(+)</text>
        <dbReference type="Rhea" id="RHEA:28406"/>
        <dbReference type="ChEBI" id="CHEBI:15377"/>
        <dbReference type="ChEBI" id="CHEBI:15378"/>
        <dbReference type="ChEBI" id="CHEBI:43474"/>
        <dbReference type="ChEBI" id="CHEBI:59884"/>
        <dbReference type="ChEBI" id="CHEBI:61314"/>
        <dbReference type="EC" id="3.6.1.73"/>
    </reaction>
</comment>
<organism evidence="13 14">
    <name type="scientific">Candidatus Giovannonibacteria bacterium GW2011_GWA2_44_26</name>
    <dbReference type="NCBI Taxonomy" id="1618648"/>
    <lineage>
        <taxon>Bacteria</taxon>
        <taxon>Candidatus Giovannoniibacteriota</taxon>
    </lineage>
</organism>
<dbReference type="GO" id="GO:0000166">
    <property type="term" value="F:nucleotide binding"/>
    <property type="evidence" value="ECO:0007669"/>
    <property type="project" value="UniProtKB-KW"/>
</dbReference>
<dbReference type="GO" id="GO:0103023">
    <property type="term" value="F:ITPase activity"/>
    <property type="evidence" value="ECO:0007669"/>
    <property type="project" value="UniProtKB-EC"/>
</dbReference>
<evidence type="ECO:0000313" key="13">
    <source>
        <dbReference type="EMBL" id="KKT63139.1"/>
    </source>
</evidence>
<evidence type="ECO:0000313" key="14">
    <source>
        <dbReference type="Proteomes" id="UP000033945"/>
    </source>
</evidence>
<dbReference type="GO" id="GO:0006772">
    <property type="term" value="P:thiamine metabolic process"/>
    <property type="evidence" value="ECO:0007669"/>
    <property type="project" value="TreeGrafter"/>
</dbReference>
<evidence type="ECO:0000256" key="6">
    <source>
        <dbReference type="ARBA" id="ARBA00022842"/>
    </source>
</evidence>
<sequence length="173" mass="19055">MRIIVATSSPRKLASVKKIVTQILGKESIVEGQTTESSKVNTPWDEQTLIEARERAKSIKSIQGDLWVGLKSGLVDRYGDIYEEAWVCVLDQNNKKFLGYSSGLKVPNRLLDKMKQSNIGHSDALDLLAKGKGADAKETWGAYSGGNILREVSLEEALRNALIQAFPSSLSLY</sequence>
<evidence type="ECO:0000256" key="9">
    <source>
        <dbReference type="ARBA" id="ARBA00038901"/>
    </source>
</evidence>
<dbReference type="PANTHER" id="PTHR34699">
    <property type="match status" value="1"/>
</dbReference>
<accession>A0A0G1LTT9</accession>
<evidence type="ECO:0000259" key="12">
    <source>
        <dbReference type="Pfam" id="PF01931"/>
    </source>
</evidence>
<evidence type="ECO:0000256" key="7">
    <source>
        <dbReference type="ARBA" id="ARBA00023080"/>
    </source>
</evidence>
<keyword evidence="4" id="KW-0547">Nucleotide-binding</keyword>
<name>A0A0G1LTT9_9BACT</name>
<dbReference type="GO" id="GO:0046872">
    <property type="term" value="F:metal ion binding"/>
    <property type="evidence" value="ECO:0007669"/>
    <property type="project" value="UniProtKB-KW"/>
</dbReference>
<evidence type="ECO:0000256" key="1">
    <source>
        <dbReference type="ARBA" id="ARBA00001936"/>
    </source>
</evidence>
<comment type="catalytic activity">
    <reaction evidence="10">
        <text>ITP + H2O = IDP + phosphate + H(+)</text>
        <dbReference type="Rhea" id="RHEA:28330"/>
        <dbReference type="ChEBI" id="CHEBI:15377"/>
        <dbReference type="ChEBI" id="CHEBI:15378"/>
        <dbReference type="ChEBI" id="CHEBI:43474"/>
        <dbReference type="ChEBI" id="CHEBI:58280"/>
        <dbReference type="ChEBI" id="CHEBI:61402"/>
        <dbReference type="EC" id="3.6.1.73"/>
    </reaction>
</comment>
<keyword evidence="8" id="KW-0464">Manganese</keyword>
<dbReference type="InterPro" id="IPR026533">
    <property type="entry name" value="NTPase/PRRC1"/>
</dbReference>
<comment type="caution">
    <text evidence="13">The sequence shown here is derived from an EMBL/GenBank/DDBJ whole genome shotgun (WGS) entry which is preliminary data.</text>
</comment>
<evidence type="ECO:0000256" key="4">
    <source>
        <dbReference type="ARBA" id="ARBA00022741"/>
    </source>
</evidence>
<protein>
    <recommendedName>
        <fullName evidence="9">inosine/xanthosine triphosphatase</fullName>
        <ecNumber evidence="9">3.6.1.73</ecNumber>
    </recommendedName>
</protein>
<evidence type="ECO:0000256" key="10">
    <source>
        <dbReference type="ARBA" id="ARBA00048174"/>
    </source>
</evidence>
<dbReference type="EMBL" id="LCIT01000006">
    <property type="protein sequence ID" value="KKT63139.1"/>
    <property type="molecule type" value="Genomic_DNA"/>
</dbReference>
<dbReference type="EC" id="3.6.1.73" evidence="9"/>
<dbReference type="Proteomes" id="UP000033945">
    <property type="component" value="Unassembled WGS sequence"/>
</dbReference>
<feature type="domain" description="Non-canonical purine NTP phosphatase/PRRC1" evidence="12">
    <location>
        <begin position="7"/>
        <end position="164"/>
    </location>
</feature>